<dbReference type="SUPFAM" id="SSF51206">
    <property type="entry name" value="cAMP-binding domain-like"/>
    <property type="match status" value="1"/>
</dbReference>
<evidence type="ECO:0000313" key="2">
    <source>
        <dbReference type="EMBL" id="HIT41428.1"/>
    </source>
</evidence>
<sequence length="207" mass="23535">MQIDDFLTDVLGLHDPELLRKVRQIAEIRYIRKGQLLFREGEKPGCVAILVHGIFRSFFFDMEGRDITDCIVCQSGLSLMPGSDILASAPASTEALADSEIFCLPAGELITLMKQYSSVMQLYNQNLQWSGEYHMEVKRVICSLPAVERYQWFLRKYPGLVDRIANRHIASFLNMTPVTLSRIRKQLREADDRKESSAGSITCSISR</sequence>
<gene>
    <name evidence="2" type="ORF">IAB60_04870</name>
</gene>
<name>A0A9D1KEF0_9FIRM</name>
<reference evidence="2" key="2">
    <citation type="journal article" date="2021" name="PeerJ">
        <title>Extensive microbial diversity within the chicken gut microbiome revealed by metagenomics and culture.</title>
        <authorList>
            <person name="Gilroy R."/>
            <person name="Ravi A."/>
            <person name="Getino M."/>
            <person name="Pursley I."/>
            <person name="Horton D.L."/>
            <person name="Alikhan N.F."/>
            <person name="Baker D."/>
            <person name="Gharbi K."/>
            <person name="Hall N."/>
            <person name="Watson M."/>
            <person name="Adriaenssens E.M."/>
            <person name="Foster-Nyarko E."/>
            <person name="Jarju S."/>
            <person name="Secka A."/>
            <person name="Antonio M."/>
            <person name="Oren A."/>
            <person name="Chaudhuri R.R."/>
            <person name="La Ragione R."/>
            <person name="Hildebrand F."/>
            <person name="Pallen M.J."/>
        </authorList>
    </citation>
    <scope>NUCLEOTIDE SEQUENCE</scope>
    <source>
        <strain evidence="2">CHK123-3438</strain>
    </source>
</reference>
<organism evidence="2 3">
    <name type="scientific">Candidatus Caccovicinus merdipullorum</name>
    <dbReference type="NCBI Taxonomy" id="2840724"/>
    <lineage>
        <taxon>Bacteria</taxon>
        <taxon>Bacillati</taxon>
        <taxon>Bacillota</taxon>
        <taxon>Clostridia</taxon>
        <taxon>Eubacteriales</taxon>
        <taxon>Candidatus Caccovicinus</taxon>
    </lineage>
</organism>
<feature type="domain" description="Cyclic nucleotide-binding" evidence="1">
    <location>
        <begin position="29"/>
        <end position="116"/>
    </location>
</feature>
<dbReference type="CDD" id="cd00038">
    <property type="entry name" value="CAP_ED"/>
    <property type="match status" value="1"/>
</dbReference>
<comment type="caution">
    <text evidence="2">The sequence shown here is derived from an EMBL/GenBank/DDBJ whole genome shotgun (WGS) entry which is preliminary data.</text>
</comment>
<dbReference type="InterPro" id="IPR014710">
    <property type="entry name" value="RmlC-like_jellyroll"/>
</dbReference>
<dbReference type="InterPro" id="IPR000595">
    <property type="entry name" value="cNMP-bd_dom"/>
</dbReference>
<dbReference type="AlphaFoldDB" id="A0A9D1KEF0"/>
<evidence type="ECO:0000259" key="1">
    <source>
        <dbReference type="Pfam" id="PF00027"/>
    </source>
</evidence>
<accession>A0A9D1KEF0</accession>
<dbReference type="Pfam" id="PF00027">
    <property type="entry name" value="cNMP_binding"/>
    <property type="match status" value="1"/>
</dbReference>
<dbReference type="Gene3D" id="2.60.120.10">
    <property type="entry name" value="Jelly Rolls"/>
    <property type="match status" value="1"/>
</dbReference>
<protein>
    <submittedName>
        <fullName evidence="2">Crp/Fnr family transcriptional regulator</fullName>
    </submittedName>
</protein>
<proteinExistence type="predicted"/>
<dbReference type="Proteomes" id="UP000886860">
    <property type="component" value="Unassembled WGS sequence"/>
</dbReference>
<reference evidence="2" key="1">
    <citation type="submission" date="2020-10" db="EMBL/GenBank/DDBJ databases">
        <authorList>
            <person name="Gilroy R."/>
        </authorList>
    </citation>
    <scope>NUCLEOTIDE SEQUENCE</scope>
    <source>
        <strain evidence="2">CHK123-3438</strain>
    </source>
</reference>
<dbReference type="EMBL" id="DVKS01000081">
    <property type="protein sequence ID" value="HIT41428.1"/>
    <property type="molecule type" value="Genomic_DNA"/>
</dbReference>
<dbReference type="InterPro" id="IPR018490">
    <property type="entry name" value="cNMP-bd_dom_sf"/>
</dbReference>
<evidence type="ECO:0000313" key="3">
    <source>
        <dbReference type="Proteomes" id="UP000886860"/>
    </source>
</evidence>